<proteinExistence type="predicted"/>
<accession>A0A8S5P4S4</accession>
<dbReference type="EMBL" id="BK015328">
    <property type="protein sequence ID" value="DAE01645.1"/>
    <property type="molecule type" value="Genomic_DNA"/>
</dbReference>
<name>A0A8S5P4S4_9CAUD</name>
<sequence length="47" mass="5344">MLLQPAVMRCQISRTAGTVTYRRSELTGLTLLPFLYHSNFLCDILSL</sequence>
<evidence type="ECO:0000313" key="1">
    <source>
        <dbReference type="EMBL" id="DAE01645.1"/>
    </source>
</evidence>
<protein>
    <submittedName>
        <fullName evidence="1">Uncharacterized protein</fullName>
    </submittedName>
</protein>
<organism evidence="1">
    <name type="scientific">Siphoviridae sp. ctkyp1</name>
    <dbReference type="NCBI Taxonomy" id="2825646"/>
    <lineage>
        <taxon>Viruses</taxon>
        <taxon>Duplodnaviria</taxon>
        <taxon>Heunggongvirae</taxon>
        <taxon>Uroviricota</taxon>
        <taxon>Caudoviricetes</taxon>
    </lineage>
</organism>
<reference evidence="1" key="1">
    <citation type="journal article" date="2021" name="Proc. Natl. Acad. Sci. U.S.A.">
        <title>A Catalog of Tens of Thousands of Viruses from Human Metagenomes Reveals Hidden Associations with Chronic Diseases.</title>
        <authorList>
            <person name="Tisza M.J."/>
            <person name="Buck C.B."/>
        </authorList>
    </citation>
    <scope>NUCLEOTIDE SEQUENCE</scope>
    <source>
        <strain evidence="1">Ctkyp1</strain>
    </source>
</reference>